<dbReference type="InterPro" id="IPR035959">
    <property type="entry name" value="RutC-like_sf"/>
</dbReference>
<dbReference type="Pfam" id="PF01042">
    <property type="entry name" value="Ribonuc_L-PSP"/>
    <property type="match status" value="1"/>
</dbReference>
<dbReference type="PANTHER" id="PTHR43857">
    <property type="entry name" value="BLR7761 PROTEIN"/>
    <property type="match status" value="1"/>
</dbReference>
<name>A0ABV6PJV3_9SPHN</name>
<evidence type="ECO:0000313" key="1">
    <source>
        <dbReference type="EMBL" id="MFC0590114.1"/>
    </source>
</evidence>
<keyword evidence="2" id="KW-1185">Reference proteome</keyword>
<dbReference type="PANTHER" id="PTHR43857:SF1">
    <property type="entry name" value="YJGH FAMILY PROTEIN"/>
    <property type="match status" value="1"/>
</dbReference>
<gene>
    <name evidence="1" type="ORF">ACFFF7_11865</name>
</gene>
<dbReference type="InterPro" id="IPR006175">
    <property type="entry name" value="YjgF/YER057c/UK114"/>
</dbReference>
<protein>
    <submittedName>
        <fullName evidence="1">RidA family protein</fullName>
    </submittedName>
</protein>
<accession>A0ABV6PJV3</accession>
<organism evidence="1 2">
    <name type="scientific">Novosphingobium aquiterrae</name>
    <dbReference type="NCBI Taxonomy" id="624388"/>
    <lineage>
        <taxon>Bacteria</taxon>
        <taxon>Pseudomonadati</taxon>
        <taxon>Pseudomonadota</taxon>
        <taxon>Alphaproteobacteria</taxon>
        <taxon>Sphingomonadales</taxon>
        <taxon>Sphingomonadaceae</taxon>
        <taxon>Novosphingobium</taxon>
    </lineage>
</organism>
<dbReference type="Proteomes" id="UP001589943">
    <property type="component" value="Unassembled WGS sequence"/>
</dbReference>
<evidence type="ECO:0000313" key="2">
    <source>
        <dbReference type="Proteomes" id="UP001589943"/>
    </source>
</evidence>
<dbReference type="EMBL" id="JBHLTL010000006">
    <property type="protein sequence ID" value="MFC0590114.1"/>
    <property type="molecule type" value="Genomic_DNA"/>
</dbReference>
<dbReference type="Gene3D" id="3.30.1330.40">
    <property type="entry name" value="RutC-like"/>
    <property type="match status" value="1"/>
</dbReference>
<reference evidence="1 2" key="1">
    <citation type="submission" date="2024-09" db="EMBL/GenBank/DDBJ databases">
        <authorList>
            <person name="Sun Q."/>
            <person name="Mori K."/>
        </authorList>
    </citation>
    <scope>NUCLEOTIDE SEQUENCE [LARGE SCALE GENOMIC DNA]</scope>
    <source>
        <strain evidence="1 2">NCAIM B.02537</strain>
    </source>
</reference>
<dbReference type="CDD" id="cd06154">
    <property type="entry name" value="YjgF_YER057c_UK114_like_6"/>
    <property type="match status" value="1"/>
</dbReference>
<sequence length="127" mass="13696">MTKRRISSGSPLEPVIGFCRAVRTGKQIMVAGTAPIEPDGSTTPGDAAAQMERCCAIVAKAIADLDGHIDETVRTCIYLTDRADFDSVAQVHGKWFGDARPACTTLIVSGFIRPEWKVEIEAEVMEA</sequence>
<dbReference type="SUPFAM" id="SSF55298">
    <property type="entry name" value="YjgF-like"/>
    <property type="match status" value="1"/>
</dbReference>
<comment type="caution">
    <text evidence="1">The sequence shown here is derived from an EMBL/GenBank/DDBJ whole genome shotgun (WGS) entry which is preliminary data.</text>
</comment>
<dbReference type="RefSeq" id="WP_379481563.1">
    <property type="nucleotide sequence ID" value="NZ_JBHLTL010000006.1"/>
</dbReference>
<proteinExistence type="predicted"/>